<dbReference type="InterPro" id="IPR036890">
    <property type="entry name" value="HATPase_C_sf"/>
</dbReference>
<keyword evidence="5" id="KW-0547">Nucleotide-binding</keyword>
<evidence type="ECO:0000256" key="7">
    <source>
        <dbReference type="ARBA" id="ARBA00022840"/>
    </source>
</evidence>
<dbReference type="InterPro" id="IPR050482">
    <property type="entry name" value="Sensor_HK_TwoCompSys"/>
</dbReference>
<feature type="transmembrane region" description="Helical" evidence="9">
    <location>
        <begin position="242"/>
        <end position="263"/>
    </location>
</feature>
<evidence type="ECO:0000259" key="10">
    <source>
        <dbReference type="SMART" id="SM00387"/>
    </source>
</evidence>
<dbReference type="InterPro" id="IPR003594">
    <property type="entry name" value="HATPase_dom"/>
</dbReference>
<evidence type="ECO:0000256" key="3">
    <source>
        <dbReference type="ARBA" id="ARBA00022553"/>
    </source>
</evidence>
<feature type="transmembrane region" description="Helical" evidence="9">
    <location>
        <begin position="105"/>
        <end position="127"/>
    </location>
</feature>
<keyword evidence="12" id="KW-1185">Reference proteome</keyword>
<dbReference type="Proteomes" id="UP001464923">
    <property type="component" value="Unassembled WGS sequence"/>
</dbReference>
<keyword evidence="9" id="KW-0472">Membrane</keyword>
<feature type="transmembrane region" description="Helical" evidence="9">
    <location>
        <begin position="12"/>
        <end position="34"/>
    </location>
</feature>
<evidence type="ECO:0000256" key="8">
    <source>
        <dbReference type="ARBA" id="ARBA00023012"/>
    </source>
</evidence>
<protein>
    <recommendedName>
        <fullName evidence="2">histidine kinase</fullName>
        <ecNumber evidence="2">2.7.13.3</ecNumber>
    </recommendedName>
</protein>
<feature type="transmembrane region" description="Helical" evidence="9">
    <location>
        <begin position="176"/>
        <end position="201"/>
    </location>
</feature>
<evidence type="ECO:0000256" key="4">
    <source>
        <dbReference type="ARBA" id="ARBA00022679"/>
    </source>
</evidence>
<keyword evidence="7" id="KW-0067">ATP-binding</keyword>
<evidence type="ECO:0000256" key="9">
    <source>
        <dbReference type="SAM" id="Phobius"/>
    </source>
</evidence>
<dbReference type="CDD" id="cd16917">
    <property type="entry name" value="HATPase_UhpB-NarQ-NarX-like"/>
    <property type="match status" value="1"/>
</dbReference>
<evidence type="ECO:0000256" key="5">
    <source>
        <dbReference type="ARBA" id="ARBA00022741"/>
    </source>
</evidence>
<gene>
    <name evidence="11" type="ORF">WHI96_22060</name>
</gene>
<dbReference type="Pfam" id="PF07730">
    <property type="entry name" value="HisKA_3"/>
    <property type="match status" value="1"/>
</dbReference>
<evidence type="ECO:0000256" key="6">
    <source>
        <dbReference type="ARBA" id="ARBA00022777"/>
    </source>
</evidence>
<dbReference type="Gene3D" id="3.30.565.10">
    <property type="entry name" value="Histidine kinase-like ATPase, C-terminal domain"/>
    <property type="match status" value="1"/>
</dbReference>
<name>A0ABV1K2E6_9PSEU</name>
<feature type="transmembrane region" description="Helical" evidence="9">
    <location>
        <begin position="46"/>
        <end position="66"/>
    </location>
</feature>
<dbReference type="GO" id="GO:0016301">
    <property type="term" value="F:kinase activity"/>
    <property type="evidence" value="ECO:0007669"/>
    <property type="project" value="UniProtKB-KW"/>
</dbReference>
<evidence type="ECO:0000313" key="12">
    <source>
        <dbReference type="Proteomes" id="UP001464923"/>
    </source>
</evidence>
<feature type="transmembrane region" description="Helical" evidence="9">
    <location>
        <begin position="73"/>
        <end position="93"/>
    </location>
</feature>
<keyword evidence="8" id="KW-0902">Two-component regulatory system</keyword>
<dbReference type="PANTHER" id="PTHR24421:SF10">
    <property type="entry name" value="NITRATE_NITRITE SENSOR PROTEIN NARQ"/>
    <property type="match status" value="1"/>
</dbReference>
<dbReference type="RefSeq" id="WP_345654902.1">
    <property type="nucleotide sequence ID" value="NZ_BAABLY010000103.1"/>
</dbReference>
<feature type="domain" description="Histidine kinase/HSP90-like ATPase" evidence="10">
    <location>
        <begin position="376"/>
        <end position="467"/>
    </location>
</feature>
<dbReference type="SMART" id="SM00387">
    <property type="entry name" value="HATPase_c"/>
    <property type="match status" value="1"/>
</dbReference>
<dbReference type="Gene3D" id="1.20.5.1930">
    <property type="match status" value="1"/>
</dbReference>
<evidence type="ECO:0000256" key="2">
    <source>
        <dbReference type="ARBA" id="ARBA00012438"/>
    </source>
</evidence>
<evidence type="ECO:0000256" key="1">
    <source>
        <dbReference type="ARBA" id="ARBA00000085"/>
    </source>
</evidence>
<dbReference type="EC" id="2.7.13.3" evidence="2"/>
<feature type="transmembrane region" description="Helical" evidence="9">
    <location>
        <begin position="134"/>
        <end position="156"/>
    </location>
</feature>
<dbReference type="SUPFAM" id="SSF55874">
    <property type="entry name" value="ATPase domain of HSP90 chaperone/DNA topoisomerase II/histidine kinase"/>
    <property type="match status" value="1"/>
</dbReference>
<dbReference type="Pfam" id="PF02518">
    <property type="entry name" value="HATPase_c"/>
    <property type="match status" value="1"/>
</dbReference>
<reference evidence="11 12" key="1">
    <citation type="submission" date="2024-03" db="EMBL/GenBank/DDBJ databases">
        <title>Draft genome sequence of Pseudonocardia tropica JCM 19149.</title>
        <authorList>
            <person name="Butdee W."/>
            <person name="Duangmal K."/>
        </authorList>
    </citation>
    <scope>NUCLEOTIDE SEQUENCE [LARGE SCALE GENOMIC DNA]</scope>
    <source>
        <strain evidence="11 12">JCM 19149</strain>
    </source>
</reference>
<comment type="catalytic activity">
    <reaction evidence="1">
        <text>ATP + protein L-histidine = ADP + protein N-phospho-L-histidine.</text>
        <dbReference type="EC" id="2.7.13.3"/>
    </reaction>
</comment>
<keyword evidence="3" id="KW-0597">Phosphoprotein</keyword>
<dbReference type="InterPro" id="IPR011712">
    <property type="entry name" value="Sig_transdc_His_kin_sub3_dim/P"/>
</dbReference>
<dbReference type="PANTHER" id="PTHR24421">
    <property type="entry name" value="NITRATE/NITRITE SENSOR PROTEIN NARX-RELATED"/>
    <property type="match status" value="1"/>
</dbReference>
<keyword evidence="9" id="KW-0812">Transmembrane</keyword>
<accession>A0ABV1K2E6</accession>
<keyword evidence="6 11" id="KW-0418">Kinase</keyword>
<keyword evidence="4" id="KW-0808">Transferase</keyword>
<proteinExistence type="predicted"/>
<evidence type="ECO:0000313" key="11">
    <source>
        <dbReference type="EMBL" id="MEQ3541502.1"/>
    </source>
</evidence>
<organism evidence="11 12">
    <name type="scientific">Pseudonocardia tropica</name>
    <dbReference type="NCBI Taxonomy" id="681289"/>
    <lineage>
        <taxon>Bacteria</taxon>
        <taxon>Bacillati</taxon>
        <taxon>Actinomycetota</taxon>
        <taxon>Actinomycetes</taxon>
        <taxon>Pseudonocardiales</taxon>
        <taxon>Pseudonocardiaceae</taxon>
        <taxon>Pseudonocardia</taxon>
    </lineage>
</organism>
<sequence length="467" mass="47763">MLRIRPRAVPASVVAWPVAVCSLALGVVALVLHARTEGGLRDTTDLHLADLWLAVLGPTVGAALVARDRATGLVLLGTAPIAVGAAAGSYAVWAAEVGGAPGATAAAWLATWTWVPYFLPVLLLPVVFRAGARLVRLAVPIAAALVVIAVLCAFTPGPAGAFTAVPNPLGVERAPWLGPVSGVVIGLTAVVLVPAAAVLAVVRWRQADGDDRWQLGMLAAGEAAFVAAHLSPVTEQPLADVLVAVGATALLGSVALAVHMSGVTAGLRRERELLATARETERLRLHRDLHDGVGPELAGIALRLGAHAGDEPVLRDLEARLRGVVGEIRRVVDDLRPAGLDAAGLAGALRDRARTFSSGALACDVVTDIPDALPPAVEVAAYRIATEALTNAARHAGARTCALRLSADPGTLVVEVEDDGCGIAADPRPGVGLPSMRRRAEELGGTLRIGLGSAGGTLVRATLPVGR</sequence>
<keyword evidence="9" id="KW-1133">Transmembrane helix</keyword>
<dbReference type="EMBL" id="JBEDNP010000015">
    <property type="protein sequence ID" value="MEQ3541502.1"/>
    <property type="molecule type" value="Genomic_DNA"/>
</dbReference>
<comment type="caution">
    <text evidence="11">The sequence shown here is derived from an EMBL/GenBank/DDBJ whole genome shotgun (WGS) entry which is preliminary data.</text>
</comment>